<dbReference type="Proteomes" id="UP001139477">
    <property type="component" value="Unassembled WGS sequence"/>
</dbReference>
<dbReference type="GO" id="GO:0016301">
    <property type="term" value="F:kinase activity"/>
    <property type="evidence" value="ECO:0007669"/>
    <property type="project" value="UniProtKB-KW"/>
</dbReference>
<feature type="non-terminal residue" evidence="1">
    <location>
        <position position="83"/>
    </location>
</feature>
<evidence type="ECO:0000313" key="2">
    <source>
        <dbReference type="Proteomes" id="UP001139477"/>
    </source>
</evidence>
<proteinExistence type="predicted"/>
<keyword evidence="1" id="KW-0808">Transferase</keyword>
<protein>
    <submittedName>
        <fullName evidence="1">Two-component sensor histidine kinase</fullName>
    </submittedName>
</protein>
<keyword evidence="2" id="KW-1185">Reference proteome</keyword>
<sequence length="83" mass="9068">MPRGLQGRAALILLLPVVTLQLVISISFVQRHFEGVTRQMTKSVLIDLRFLSQAVDAAPDRAAAEARARALGQPLELEARFAS</sequence>
<dbReference type="EMBL" id="JAMYXC010000049">
    <property type="protein sequence ID" value="MCP1167670.1"/>
    <property type="molecule type" value="Genomic_DNA"/>
</dbReference>
<evidence type="ECO:0000313" key="1">
    <source>
        <dbReference type="EMBL" id="MCP1167670.1"/>
    </source>
</evidence>
<gene>
    <name evidence="1" type="ORF">NHG85_03840</name>
</gene>
<dbReference type="AlphaFoldDB" id="A0A9X2JP36"/>
<keyword evidence="1" id="KW-0418">Kinase</keyword>
<organism evidence="1 2">
    <name type="scientific">Limimaricola litoreus</name>
    <dbReference type="NCBI Taxonomy" id="2955316"/>
    <lineage>
        <taxon>Bacteria</taxon>
        <taxon>Pseudomonadati</taxon>
        <taxon>Pseudomonadota</taxon>
        <taxon>Alphaproteobacteria</taxon>
        <taxon>Rhodobacterales</taxon>
        <taxon>Paracoccaceae</taxon>
        <taxon>Limimaricola</taxon>
    </lineage>
</organism>
<name>A0A9X2JP36_9RHOB</name>
<reference evidence="1" key="1">
    <citation type="submission" date="2022-06" db="EMBL/GenBank/DDBJ databases">
        <title>Limimaricola sediminis sp. nov., isolated from an intertidal sediment.</title>
        <authorList>
            <person name="Shao X."/>
        </authorList>
    </citation>
    <scope>NUCLEOTIDE SEQUENCE</scope>
    <source>
        <strain evidence="1">ASW11-118</strain>
    </source>
</reference>
<comment type="caution">
    <text evidence="1">The sequence shown here is derived from an EMBL/GenBank/DDBJ whole genome shotgun (WGS) entry which is preliminary data.</text>
</comment>
<accession>A0A9X2JP36</accession>